<accession>A0ABY4CCZ4</accession>
<keyword evidence="1 4" id="KW-0963">Cytoplasm</keyword>
<comment type="catalytic activity">
    <reaction evidence="4">
        <text>L-phenylalanyl-tRNA(Phe) + an N-terminal L-alpha-aminoacyl-[protein] = an N-terminal L-phenylalanyl-L-alpha-aminoacyl-[protein] + tRNA(Phe)</text>
        <dbReference type="Rhea" id="RHEA:43632"/>
        <dbReference type="Rhea" id="RHEA-COMP:9668"/>
        <dbReference type="Rhea" id="RHEA-COMP:9699"/>
        <dbReference type="Rhea" id="RHEA-COMP:10636"/>
        <dbReference type="Rhea" id="RHEA-COMP:10637"/>
        <dbReference type="ChEBI" id="CHEBI:78442"/>
        <dbReference type="ChEBI" id="CHEBI:78531"/>
        <dbReference type="ChEBI" id="CHEBI:78597"/>
        <dbReference type="ChEBI" id="CHEBI:83561"/>
        <dbReference type="EC" id="2.3.2.6"/>
    </reaction>
</comment>
<keyword evidence="6" id="KW-1185">Reference proteome</keyword>
<name>A0ABY4CCZ4_9BACT</name>
<dbReference type="Gene3D" id="3.40.630.70">
    <property type="entry name" value="Leucyl/phenylalanyl-tRNA-protein transferase, C-terminal domain"/>
    <property type="match status" value="1"/>
</dbReference>
<comment type="subcellular location">
    <subcellularLocation>
        <location evidence="4">Cytoplasm</location>
    </subcellularLocation>
</comment>
<dbReference type="PANTHER" id="PTHR30098">
    <property type="entry name" value="LEUCYL/PHENYLALANYL-TRNA--PROTEIN TRANSFERASE"/>
    <property type="match status" value="1"/>
</dbReference>
<dbReference type="InterPro" id="IPR004616">
    <property type="entry name" value="Leu/Phe-tRNA_Trfase"/>
</dbReference>
<keyword evidence="2 4" id="KW-0808">Transferase</keyword>
<dbReference type="RefSeq" id="WP_243540660.1">
    <property type="nucleotide sequence ID" value="NZ_CP093442.1"/>
</dbReference>
<comment type="catalytic activity">
    <reaction evidence="4">
        <text>N-terminal L-arginyl-[protein] + L-leucyl-tRNA(Leu) = N-terminal L-leucyl-L-arginyl-[protein] + tRNA(Leu) + H(+)</text>
        <dbReference type="Rhea" id="RHEA:50416"/>
        <dbReference type="Rhea" id="RHEA-COMP:9613"/>
        <dbReference type="Rhea" id="RHEA-COMP:9622"/>
        <dbReference type="Rhea" id="RHEA-COMP:12672"/>
        <dbReference type="Rhea" id="RHEA-COMP:12673"/>
        <dbReference type="ChEBI" id="CHEBI:15378"/>
        <dbReference type="ChEBI" id="CHEBI:64719"/>
        <dbReference type="ChEBI" id="CHEBI:78442"/>
        <dbReference type="ChEBI" id="CHEBI:78494"/>
        <dbReference type="ChEBI" id="CHEBI:133044"/>
        <dbReference type="EC" id="2.3.2.6"/>
    </reaction>
</comment>
<dbReference type="SUPFAM" id="SSF55729">
    <property type="entry name" value="Acyl-CoA N-acyltransferases (Nat)"/>
    <property type="match status" value="1"/>
</dbReference>
<evidence type="ECO:0000256" key="3">
    <source>
        <dbReference type="ARBA" id="ARBA00023315"/>
    </source>
</evidence>
<dbReference type="Gene3D" id="3.30.70.3550">
    <property type="entry name" value="Leucyl/phenylalanyl-tRNA-protein transferase, N-terminal domain"/>
    <property type="match status" value="1"/>
</dbReference>
<evidence type="ECO:0000313" key="5">
    <source>
        <dbReference type="EMBL" id="UOF02841.1"/>
    </source>
</evidence>
<proteinExistence type="inferred from homology"/>
<comment type="catalytic activity">
    <reaction evidence="4">
        <text>N-terminal L-lysyl-[protein] + L-leucyl-tRNA(Leu) = N-terminal L-leucyl-L-lysyl-[protein] + tRNA(Leu) + H(+)</text>
        <dbReference type="Rhea" id="RHEA:12340"/>
        <dbReference type="Rhea" id="RHEA-COMP:9613"/>
        <dbReference type="Rhea" id="RHEA-COMP:9622"/>
        <dbReference type="Rhea" id="RHEA-COMP:12670"/>
        <dbReference type="Rhea" id="RHEA-COMP:12671"/>
        <dbReference type="ChEBI" id="CHEBI:15378"/>
        <dbReference type="ChEBI" id="CHEBI:65249"/>
        <dbReference type="ChEBI" id="CHEBI:78442"/>
        <dbReference type="ChEBI" id="CHEBI:78494"/>
        <dbReference type="ChEBI" id="CHEBI:133043"/>
        <dbReference type="EC" id="2.3.2.6"/>
    </reaction>
</comment>
<dbReference type="Pfam" id="PF03588">
    <property type="entry name" value="Leu_Phe_trans"/>
    <property type="match status" value="1"/>
</dbReference>
<dbReference type="EMBL" id="CP093442">
    <property type="protein sequence ID" value="UOF02841.1"/>
    <property type="molecule type" value="Genomic_DNA"/>
</dbReference>
<evidence type="ECO:0000313" key="6">
    <source>
        <dbReference type="Proteomes" id="UP000830116"/>
    </source>
</evidence>
<organism evidence="5 6">
    <name type="scientific">Bdellovibrio reynosensis</name>
    <dbReference type="NCBI Taxonomy" id="2835041"/>
    <lineage>
        <taxon>Bacteria</taxon>
        <taxon>Pseudomonadati</taxon>
        <taxon>Bdellovibrionota</taxon>
        <taxon>Bdellovibrionia</taxon>
        <taxon>Bdellovibrionales</taxon>
        <taxon>Pseudobdellovibrionaceae</taxon>
        <taxon>Bdellovibrio</taxon>
    </lineage>
</organism>
<dbReference type="PANTHER" id="PTHR30098:SF2">
    <property type="entry name" value="LEUCYL_PHENYLALANYL-TRNA--PROTEIN TRANSFERASE"/>
    <property type="match status" value="1"/>
</dbReference>
<dbReference type="HAMAP" id="MF_00688">
    <property type="entry name" value="Leu_Phe_trans"/>
    <property type="match status" value="1"/>
</dbReference>
<protein>
    <recommendedName>
        <fullName evidence="4">Leucyl/phenylalanyl-tRNA--protein transferase</fullName>
        <ecNumber evidence="4">2.3.2.6</ecNumber>
    </recommendedName>
    <alternativeName>
        <fullName evidence="4">L/F-transferase</fullName>
    </alternativeName>
    <alternativeName>
        <fullName evidence="4">Leucyltransferase</fullName>
    </alternativeName>
    <alternativeName>
        <fullName evidence="4">Phenyalanyltransferase</fullName>
    </alternativeName>
</protein>
<reference evidence="5" key="1">
    <citation type="submission" date="2022-03" db="EMBL/GenBank/DDBJ databases">
        <title>Genome Identification and Characterization of new species Bdellovibrio reynosense LBG001 sp. nov. from a Mexico soil sample.</title>
        <authorList>
            <person name="Camilli A."/>
            <person name="Ajao Y."/>
            <person name="Guo X."/>
        </authorList>
    </citation>
    <scope>NUCLEOTIDE SEQUENCE</scope>
    <source>
        <strain evidence="5">LBG001</strain>
    </source>
</reference>
<evidence type="ECO:0000256" key="1">
    <source>
        <dbReference type="ARBA" id="ARBA00022490"/>
    </source>
</evidence>
<gene>
    <name evidence="4 5" type="primary">aat</name>
    <name evidence="5" type="ORF">MNR06_07730</name>
</gene>
<dbReference type="InterPro" id="IPR016181">
    <property type="entry name" value="Acyl_CoA_acyltransferase"/>
</dbReference>
<sequence length="222" mass="25173">MKLHSSVAFPDPRETLAEGILAVGGKLDVGTLYTAYSMGIFPWPQPNLPMLWFSPDKRGVLEFKDLHVPASLQRHLRKNPQIQFTVNKDFRQVIEECAKQPRPGQDGTWITPAMVRSYMDFFNAGYCLSVEVRENNVIIGGIYGVLVQGVFSGESMFYKKPNASKLALWYLADYLKSQGHKWMDVQMVTPVVESLGGKYVDRETYLGMLENRHKELSLGSHQ</sequence>
<dbReference type="Proteomes" id="UP000830116">
    <property type="component" value="Chromosome"/>
</dbReference>
<comment type="function">
    <text evidence="4">Functions in the N-end rule pathway of protein degradation where it conjugates Leu, Phe and, less efficiently, Met from aminoacyl-tRNAs to the N-termini of proteins containing an N-terminal arginine or lysine.</text>
</comment>
<keyword evidence="3 4" id="KW-0012">Acyltransferase</keyword>
<evidence type="ECO:0000256" key="2">
    <source>
        <dbReference type="ARBA" id="ARBA00022679"/>
    </source>
</evidence>
<evidence type="ECO:0000256" key="4">
    <source>
        <dbReference type="HAMAP-Rule" id="MF_00688"/>
    </source>
</evidence>
<comment type="similarity">
    <text evidence="4">Belongs to the L/F-transferase family.</text>
</comment>
<dbReference type="NCBIfam" id="TIGR00667">
    <property type="entry name" value="aat"/>
    <property type="match status" value="1"/>
</dbReference>
<dbReference type="InterPro" id="IPR042203">
    <property type="entry name" value="Leu/Phe-tRNA_Trfase_C"/>
</dbReference>
<dbReference type="EC" id="2.3.2.6" evidence="4"/>
<dbReference type="GO" id="GO:0008914">
    <property type="term" value="F:leucyl-tRNA--protein transferase activity"/>
    <property type="evidence" value="ECO:0007669"/>
    <property type="project" value="UniProtKB-EC"/>
</dbReference>
<dbReference type="InterPro" id="IPR042221">
    <property type="entry name" value="Leu/Phe-tRNA_Trfase_N"/>
</dbReference>